<comment type="cofactor">
    <cofactor evidence="1">
        <name>pyridoxal 5'-phosphate</name>
        <dbReference type="ChEBI" id="CHEBI:597326"/>
    </cofactor>
</comment>
<name>W7TD47_9STRA</name>
<dbReference type="PANTHER" id="PTHR43807">
    <property type="entry name" value="FI04487P"/>
    <property type="match status" value="1"/>
</dbReference>
<evidence type="ECO:0000256" key="6">
    <source>
        <dbReference type="SAM" id="SignalP"/>
    </source>
</evidence>
<keyword evidence="9" id="KW-1185">Reference proteome</keyword>
<dbReference type="Proteomes" id="UP000019335">
    <property type="component" value="Unassembled WGS sequence"/>
</dbReference>
<dbReference type="InterPro" id="IPR015422">
    <property type="entry name" value="PyrdxlP-dep_Trfase_small"/>
</dbReference>
<dbReference type="InterPro" id="IPR015424">
    <property type="entry name" value="PyrdxlP-dep_Trfase"/>
</dbReference>
<proteinExistence type="inferred from homology"/>
<dbReference type="GO" id="GO:0030170">
    <property type="term" value="F:pyridoxal phosphate binding"/>
    <property type="evidence" value="ECO:0007669"/>
    <property type="project" value="InterPro"/>
</dbReference>
<feature type="chain" id="PRO_5004903444" evidence="6">
    <location>
        <begin position="19"/>
        <end position="506"/>
    </location>
</feature>
<evidence type="ECO:0000256" key="2">
    <source>
        <dbReference type="ARBA" id="ARBA00007441"/>
    </source>
</evidence>
<keyword evidence="6" id="KW-0732">Signal</keyword>
<sequence>MLKISAFARVSWLLSGWASSLPSYHRRTLVPSFTRLLTRQMSSEDFDFGPADRLKGFEKPTVWQEFTPLAAQMQAVNLGQGFPDWPTPDFCKTAAVRAIEENHNQYCRSAGLPDLASALATHYSPLFGRTLDPDTEVTVSVGVSEGLFAAIHSLVNPGDEVILIEPAFDIYAAQVKMAGGTCVYVPLRPPSPSSSTWSLDWGEVAAAFTPRTRLLLLNTPQNPTGKVFARSELQKLADLVRAHPRALVLSDEVYENLTYPGHEHVRLATLPGMWERTLTLSSAGKTFCVTGWKIGWLIGPTHLIRGVMCCNQYVQFSVATPLQAAVAEMLRRAQEPYMEFPSYYAWLRDEYMRKRTLLVDALRTAGLEPIVPEGGFFIIADTSNIQVPPRYLGESTPASPNPMSRDWAFCRYLTLEAGVAAIPPSAFYKEEHKHLAKNHARFAFCKADASIVEAKARFLRWRGKDEAGAVGACPATGKGRNLDTILRSQAIASDVVRSEDFCFAVE</sequence>
<evidence type="ECO:0000256" key="4">
    <source>
        <dbReference type="ARBA" id="ARBA00022679"/>
    </source>
</evidence>
<dbReference type="CDD" id="cd00609">
    <property type="entry name" value="AAT_like"/>
    <property type="match status" value="1"/>
</dbReference>
<accession>W7TD47</accession>
<gene>
    <name evidence="8" type="ORF">Naga_100019g9</name>
</gene>
<dbReference type="PANTHER" id="PTHR43807:SF20">
    <property type="entry name" value="FI04487P"/>
    <property type="match status" value="1"/>
</dbReference>
<dbReference type="GO" id="GO:0005739">
    <property type="term" value="C:mitochondrion"/>
    <property type="evidence" value="ECO:0007669"/>
    <property type="project" value="TreeGrafter"/>
</dbReference>
<evidence type="ECO:0000256" key="5">
    <source>
        <dbReference type="ARBA" id="ARBA00022898"/>
    </source>
</evidence>
<dbReference type="EMBL" id="AZIL01002467">
    <property type="protein sequence ID" value="EWM21443.1"/>
    <property type="molecule type" value="Genomic_DNA"/>
</dbReference>
<dbReference type="OrthoDB" id="2414662at2759"/>
<dbReference type="Gene3D" id="3.40.640.10">
    <property type="entry name" value="Type I PLP-dependent aspartate aminotransferase-like (Major domain)"/>
    <property type="match status" value="1"/>
</dbReference>
<evidence type="ECO:0000256" key="3">
    <source>
        <dbReference type="ARBA" id="ARBA00022576"/>
    </source>
</evidence>
<comment type="similarity">
    <text evidence="2">Belongs to the class-I pyridoxal-phosphate-dependent aminotransferase family.</text>
</comment>
<reference evidence="8 9" key="1">
    <citation type="journal article" date="2014" name="Mol. Plant">
        <title>Chromosome Scale Genome Assembly and Transcriptome Profiling of Nannochloropsis gaditana in Nitrogen Depletion.</title>
        <authorList>
            <person name="Corteggiani Carpinelli E."/>
            <person name="Telatin A."/>
            <person name="Vitulo N."/>
            <person name="Forcato C."/>
            <person name="D'Angelo M."/>
            <person name="Schiavon R."/>
            <person name="Vezzi A."/>
            <person name="Giacometti G.M."/>
            <person name="Morosinotto T."/>
            <person name="Valle G."/>
        </authorList>
    </citation>
    <scope>NUCLEOTIDE SEQUENCE [LARGE SCALE GENOMIC DNA]</scope>
    <source>
        <strain evidence="8 9">B-31</strain>
    </source>
</reference>
<evidence type="ECO:0000313" key="9">
    <source>
        <dbReference type="Proteomes" id="UP000019335"/>
    </source>
</evidence>
<dbReference type="InterPro" id="IPR015421">
    <property type="entry name" value="PyrdxlP-dep_Trfase_major"/>
</dbReference>
<dbReference type="Gene3D" id="3.90.1150.10">
    <property type="entry name" value="Aspartate Aminotransferase, domain 1"/>
    <property type="match status" value="1"/>
</dbReference>
<organism evidence="8 9">
    <name type="scientific">Nannochloropsis gaditana</name>
    <dbReference type="NCBI Taxonomy" id="72520"/>
    <lineage>
        <taxon>Eukaryota</taxon>
        <taxon>Sar</taxon>
        <taxon>Stramenopiles</taxon>
        <taxon>Ochrophyta</taxon>
        <taxon>Eustigmatophyceae</taxon>
        <taxon>Eustigmatales</taxon>
        <taxon>Monodopsidaceae</taxon>
        <taxon>Nannochloropsis</taxon>
    </lineage>
</organism>
<dbReference type="GO" id="GO:0016212">
    <property type="term" value="F:kynurenine-oxoglutarate transaminase activity"/>
    <property type="evidence" value="ECO:0007669"/>
    <property type="project" value="TreeGrafter"/>
</dbReference>
<evidence type="ECO:0000256" key="1">
    <source>
        <dbReference type="ARBA" id="ARBA00001933"/>
    </source>
</evidence>
<keyword evidence="4" id="KW-0808">Transferase</keyword>
<dbReference type="SUPFAM" id="SSF53383">
    <property type="entry name" value="PLP-dependent transferases"/>
    <property type="match status" value="1"/>
</dbReference>
<evidence type="ECO:0000313" key="8">
    <source>
        <dbReference type="EMBL" id="EWM21443.1"/>
    </source>
</evidence>
<feature type="domain" description="Aminotransferase class I/classII large" evidence="7">
    <location>
        <begin position="76"/>
        <end position="437"/>
    </location>
</feature>
<protein>
    <submittedName>
        <fullName evidence="8">Kynurenine-oxoglutarate transaminase</fullName>
    </submittedName>
</protein>
<feature type="signal peptide" evidence="6">
    <location>
        <begin position="1"/>
        <end position="18"/>
    </location>
</feature>
<dbReference type="InterPro" id="IPR004839">
    <property type="entry name" value="Aminotransferase_I/II_large"/>
</dbReference>
<dbReference type="FunFam" id="3.40.640.10:FF:000024">
    <property type="entry name" value="Kynurenine--oxoglutarate transaminase 3"/>
    <property type="match status" value="1"/>
</dbReference>
<evidence type="ECO:0000259" key="7">
    <source>
        <dbReference type="Pfam" id="PF00155"/>
    </source>
</evidence>
<dbReference type="Pfam" id="PF00155">
    <property type="entry name" value="Aminotran_1_2"/>
    <property type="match status" value="1"/>
</dbReference>
<dbReference type="AlphaFoldDB" id="W7TD47"/>
<comment type="caution">
    <text evidence="8">The sequence shown here is derived from an EMBL/GenBank/DDBJ whole genome shotgun (WGS) entry which is preliminary data.</text>
</comment>
<keyword evidence="5" id="KW-0663">Pyridoxal phosphate</keyword>
<dbReference type="InterPro" id="IPR051326">
    <property type="entry name" value="Kynurenine-oxoglutarate_AT"/>
</dbReference>
<keyword evidence="3" id="KW-0032">Aminotransferase</keyword>